<gene>
    <name evidence="4" type="ordered locus">Oter_3348</name>
</gene>
<dbReference type="SUPFAM" id="SSF51735">
    <property type="entry name" value="NAD(P)-binding Rossmann-fold domains"/>
    <property type="match status" value="1"/>
</dbReference>
<dbReference type="AlphaFoldDB" id="B1ZU59"/>
<dbReference type="GO" id="GO:0016491">
    <property type="term" value="F:oxidoreductase activity"/>
    <property type="evidence" value="ECO:0007669"/>
    <property type="project" value="UniProtKB-KW"/>
</dbReference>
<dbReference type="Gene3D" id="3.40.50.720">
    <property type="entry name" value="NAD(P)-binding Rossmann-like Domain"/>
    <property type="match status" value="1"/>
</dbReference>
<dbReference type="PRINTS" id="PR00081">
    <property type="entry name" value="GDHRDH"/>
</dbReference>
<dbReference type="OrthoDB" id="9804774at2"/>
<dbReference type="PRINTS" id="PR00080">
    <property type="entry name" value="SDRFAMILY"/>
</dbReference>
<name>B1ZU59_OPITP</name>
<dbReference type="PANTHER" id="PTHR44196">
    <property type="entry name" value="DEHYDROGENASE/REDUCTASE SDR FAMILY MEMBER 7B"/>
    <property type="match status" value="1"/>
</dbReference>
<dbReference type="eggNOG" id="COG0300">
    <property type="taxonomic scope" value="Bacteria"/>
</dbReference>
<dbReference type="InterPro" id="IPR036291">
    <property type="entry name" value="NAD(P)-bd_dom_sf"/>
</dbReference>
<dbReference type="InterPro" id="IPR002347">
    <property type="entry name" value="SDR_fam"/>
</dbReference>
<dbReference type="EMBL" id="CP001032">
    <property type="protein sequence ID" value="ACB76625.1"/>
    <property type="molecule type" value="Genomic_DNA"/>
</dbReference>
<dbReference type="PANTHER" id="PTHR44196:SF1">
    <property type="entry name" value="DEHYDROGENASE_REDUCTASE SDR FAMILY MEMBER 7B"/>
    <property type="match status" value="1"/>
</dbReference>
<proteinExistence type="inferred from homology"/>
<keyword evidence="5" id="KW-1185">Reference proteome</keyword>
<evidence type="ECO:0000313" key="5">
    <source>
        <dbReference type="Proteomes" id="UP000007013"/>
    </source>
</evidence>
<dbReference type="RefSeq" id="WP_012376154.1">
    <property type="nucleotide sequence ID" value="NC_010571.1"/>
</dbReference>
<accession>B1ZU59</accession>
<comment type="similarity">
    <text evidence="1 3">Belongs to the short-chain dehydrogenases/reductases (SDR) family.</text>
</comment>
<sequence>MSSLAPSRLSGRTALVTGSSRGVGQLVAEALARQGARVFVHGRTETACAATLARVVAASAGRADPVVVAANLAVPAEVEALADRVEALGGVDILYNNAAIMHPWRERIENHTQADWESSFQVNVFALVRLCARFVPAMRKRGWGRVVNVTSGIDKTPQLAGYGASKWAVDKFTDDLAAELKDTGVIVSRLDPGWLRTDMGGKQAPNDPETVLPGALVPVLLADDAPGGQFFRAQELRGANV</sequence>
<dbReference type="STRING" id="452637.Oter_3348"/>
<dbReference type="GO" id="GO:0016020">
    <property type="term" value="C:membrane"/>
    <property type="evidence" value="ECO:0007669"/>
    <property type="project" value="TreeGrafter"/>
</dbReference>
<organism evidence="4 5">
    <name type="scientific">Opitutus terrae (strain DSM 11246 / JCM 15787 / PB90-1)</name>
    <dbReference type="NCBI Taxonomy" id="452637"/>
    <lineage>
        <taxon>Bacteria</taxon>
        <taxon>Pseudomonadati</taxon>
        <taxon>Verrucomicrobiota</taxon>
        <taxon>Opitutia</taxon>
        <taxon>Opitutales</taxon>
        <taxon>Opitutaceae</taxon>
        <taxon>Opitutus</taxon>
    </lineage>
</organism>
<reference evidence="4 5" key="1">
    <citation type="journal article" date="2011" name="J. Bacteriol.">
        <title>Genome sequence of the verrucomicrobium Opitutus terrae PB90-1, an abundant inhabitant of rice paddy soil ecosystems.</title>
        <authorList>
            <person name="van Passel M.W."/>
            <person name="Kant R."/>
            <person name="Palva A."/>
            <person name="Copeland A."/>
            <person name="Lucas S."/>
            <person name="Lapidus A."/>
            <person name="Glavina del Rio T."/>
            <person name="Pitluck S."/>
            <person name="Goltsman E."/>
            <person name="Clum A."/>
            <person name="Sun H."/>
            <person name="Schmutz J."/>
            <person name="Larimer F.W."/>
            <person name="Land M.L."/>
            <person name="Hauser L."/>
            <person name="Kyrpides N."/>
            <person name="Mikhailova N."/>
            <person name="Richardson P.P."/>
            <person name="Janssen P.H."/>
            <person name="de Vos W.M."/>
            <person name="Smidt H."/>
        </authorList>
    </citation>
    <scope>NUCLEOTIDE SEQUENCE [LARGE SCALE GENOMIC DNA]</scope>
    <source>
        <strain evidence="5">DSM 11246 / JCM 15787 / PB90-1</strain>
    </source>
</reference>
<dbReference type="KEGG" id="ote:Oter_3348"/>
<dbReference type="Proteomes" id="UP000007013">
    <property type="component" value="Chromosome"/>
</dbReference>
<dbReference type="HOGENOM" id="CLU_010194_9_0_0"/>
<dbReference type="CDD" id="cd05233">
    <property type="entry name" value="SDR_c"/>
    <property type="match status" value="1"/>
</dbReference>
<dbReference type="Pfam" id="PF00106">
    <property type="entry name" value="adh_short"/>
    <property type="match status" value="1"/>
</dbReference>
<evidence type="ECO:0000256" key="1">
    <source>
        <dbReference type="ARBA" id="ARBA00006484"/>
    </source>
</evidence>
<evidence type="ECO:0000256" key="2">
    <source>
        <dbReference type="ARBA" id="ARBA00023002"/>
    </source>
</evidence>
<evidence type="ECO:0000313" key="4">
    <source>
        <dbReference type="EMBL" id="ACB76625.1"/>
    </source>
</evidence>
<protein>
    <submittedName>
        <fullName evidence="4">Short-chain dehydrogenase/reductase SDR</fullName>
    </submittedName>
</protein>
<evidence type="ECO:0000256" key="3">
    <source>
        <dbReference type="RuleBase" id="RU000363"/>
    </source>
</evidence>
<keyword evidence="2" id="KW-0560">Oxidoreductase</keyword>